<feature type="signal peptide" evidence="1">
    <location>
        <begin position="1"/>
        <end position="19"/>
    </location>
</feature>
<accession>B4GVK1</accession>
<organism evidence="3">
    <name type="scientific">Drosophila persimilis</name>
    <name type="common">Fruit fly</name>
    <dbReference type="NCBI Taxonomy" id="7234"/>
    <lineage>
        <taxon>Eukaryota</taxon>
        <taxon>Metazoa</taxon>
        <taxon>Ecdysozoa</taxon>
        <taxon>Arthropoda</taxon>
        <taxon>Hexapoda</taxon>
        <taxon>Insecta</taxon>
        <taxon>Pterygota</taxon>
        <taxon>Neoptera</taxon>
        <taxon>Endopterygota</taxon>
        <taxon>Diptera</taxon>
        <taxon>Brachycera</taxon>
        <taxon>Muscomorpha</taxon>
        <taxon>Ephydroidea</taxon>
        <taxon>Drosophilidae</taxon>
        <taxon>Drosophila</taxon>
        <taxon>Sophophora</taxon>
    </lineage>
</organism>
<keyword evidence="3" id="KW-1185">Reference proteome</keyword>
<dbReference type="AlphaFoldDB" id="B4GVK1"/>
<evidence type="ECO:0000256" key="1">
    <source>
        <dbReference type="SAM" id="SignalP"/>
    </source>
</evidence>
<proteinExistence type="predicted"/>
<keyword evidence="1" id="KW-0732">Signal</keyword>
<dbReference type="EMBL" id="CH479193">
    <property type="protein sequence ID" value="EDW26696.1"/>
    <property type="molecule type" value="Genomic_DNA"/>
</dbReference>
<evidence type="ECO:0000313" key="3">
    <source>
        <dbReference type="Proteomes" id="UP000008744"/>
    </source>
</evidence>
<name>B4GVK1_DROPE</name>
<reference evidence="2 3" key="1">
    <citation type="journal article" date="2007" name="Nature">
        <title>Evolution of genes and genomes on the Drosophila phylogeny.</title>
        <authorList>
            <consortium name="Drosophila 12 Genomes Consortium"/>
            <person name="Clark A.G."/>
            <person name="Eisen M.B."/>
            <person name="Smith D.R."/>
            <person name="Bergman C.M."/>
            <person name="Oliver B."/>
            <person name="Markow T.A."/>
            <person name="Kaufman T.C."/>
            <person name="Kellis M."/>
            <person name="Gelbart W."/>
            <person name="Iyer V.N."/>
            <person name="Pollard D.A."/>
            <person name="Sackton T.B."/>
            <person name="Larracuente A.M."/>
            <person name="Singh N.D."/>
            <person name="Abad J.P."/>
            <person name="Abt D.N."/>
            <person name="Adryan B."/>
            <person name="Aguade M."/>
            <person name="Akashi H."/>
            <person name="Anderson W.W."/>
            <person name="Aquadro C.F."/>
            <person name="Ardell D.H."/>
            <person name="Arguello R."/>
            <person name="Artieri C.G."/>
            <person name="Barbash D.A."/>
            <person name="Barker D."/>
            <person name="Barsanti P."/>
            <person name="Batterham P."/>
            <person name="Batzoglou S."/>
            <person name="Begun D."/>
            <person name="Bhutkar A."/>
            <person name="Blanco E."/>
            <person name="Bosak S.A."/>
            <person name="Bradley R.K."/>
            <person name="Brand A.D."/>
            <person name="Brent M.R."/>
            <person name="Brooks A.N."/>
            <person name="Brown R.H."/>
            <person name="Butlin R.K."/>
            <person name="Caggese C."/>
            <person name="Calvi B.R."/>
            <person name="Bernardo de Carvalho A."/>
            <person name="Caspi A."/>
            <person name="Castrezana S."/>
            <person name="Celniker S.E."/>
            <person name="Chang J.L."/>
            <person name="Chapple C."/>
            <person name="Chatterji S."/>
            <person name="Chinwalla A."/>
            <person name="Civetta A."/>
            <person name="Clifton S.W."/>
            <person name="Comeron J.M."/>
            <person name="Costello J.C."/>
            <person name="Coyne J.A."/>
            <person name="Daub J."/>
            <person name="David R.G."/>
            <person name="Delcher A.L."/>
            <person name="Delehaunty K."/>
            <person name="Do C.B."/>
            <person name="Ebling H."/>
            <person name="Edwards K."/>
            <person name="Eickbush T."/>
            <person name="Evans J.D."/>
            <person name="Filipski A."/>
            <person name="Findeiss S."/>
            <person name="Freyhult E."/>
            <person name="Fulton L."/>
            <person name="Fulton R."/>
            <person name="Garcia A.C."/>
            <person name="Gardiner A."/>
            <person name="Garfield D.A."/>
            <person name="Garvin B.E."/>
            <person name="Gibson G."/>
            <person name="Gilbert D."/>
            <person name="Gnerre S."/>
            <person name="Godfrey J."/>
            <person name="Good R."/>
            <person name="Gotea V."/>
            <person name="Gravely B."/>
            <person name="Greenberg A.J."/>
            <person name="Griffiths-Jones S."/>
            <person name="Gross S."/>
            <person name="Guigo R."/>
            <person name="Gustafson E.A."/>
            <person name="Haerty W."/>
            <person name="Hahn M.W."/>
            <person name="Halligan D.L."/>
            <person name="Halpern A.L."/>
            <person name="Halter G.M."/>
            <person name="Han M.V."/>
            <person name="Heger A."/>
            <person name="Hillier L."/>
            <person name="Hinrichs A.S."/>
            <person name="Holmes I."/>
            <person name="Hoskins R.A."/>
            <person name="Hubisz M.J."/>
            <person name="Hultmark D."/>
            <person name="Huntley M.A."/>
            <person name="Jaffe D.B."/>
            <person name="Jagadeeshan S."/>
            <person name="Jeck W.R."/>
            <person name="Johnson J."/>
            <person name="Jones C.D."/>
            <person name="Jordan W.C."/>
            <person name="Karpen G.H."/>
            <person name="Kataoka E."/>
            <person name="Keightley P.D."/>
            <person name="Kheradpour P."/>
            <person name="Kirkness E.F."/>
            <person name="Koerich L.B."/>
            <person name="Kristiansen K."/>
            <person name="Kudrna D."/>
            <person name="Kulathinal R.J."/>
            <person name="Kumar S."/>
            <person name="Kwok R."/>
            <person name="Lander E."/>
            <person name="Langley C.H."/>
            <person name="Lapoint R."/>
            <person name="Lazzaro B.P."/>
            <person name="Lee S.J."/>
            <person name="Levesque L."/>
            <person name="Li R."/>
            <person name="Lin C.F."/>
            <person name="Lin M.F."/>
            <person name="Lindblad-Toh K."/>
            <person name="Llopart A."/>
            <person name="Long M."/>
            <person name="Low L."/>
            <person name="Lozovsky E."/>
            <person name="Lu J."/>
            <person name="Luo M."/>
            <person name="Machado C.A."/>
            <person name="Makalowski W."/>
            <person name="Marzo M."/>
            <person name="Matsuda M."/>
            <person name="Matzkin L."/>
            <person name="McAllister B."/>
            <person name="McBride C.S."/>
            <person name="McKernan B."/>
            <person name="McKernan K."/>
            <person name="Mendez-Lago M."/>
            <person name="Minx P."/>
            <person name="Mollenhauer M.U."/>
            <person name="Montooth K."/>
            <person name="Mount S.M."/>
            <person name="Mu X."/>
            <person name="Myers E."/>
            <person name="Negre B."/>
            <person name="Newfeld S."/>
            <person name="Nielsen R."/>
            <person name="Noor M.A."/>
            <person name="O'Grady P."/>
            <person name="Pachter L."/>
            <person name="Papaceit M."/>
            <person name="Parisi M.J."/>
            <person name="Parisi M."/>
            <person name="Parts L."/>
            <person name="Pedersen J.S."/>
            <person name="Pesole G."/>
            <person name="Phillippy A.M."/>
            <person name="Ponting C.P."/>
            <person name="Pop M."/>
            <person name="Porcelli D."/>
            <person name="Powell J.R."/>
            <person name="Prohaska S."/>
            <person name="Pruitt K."/>
            <person name="Puig M."/>
            <person name="Quesneville H."/>
            <person name="Ram K.R."/>
            <person name="Rand D."/>
            <person name="Rasmussen M.D."/>
            <person name="Reed L.K."/>
            <person name="Reenan R."/>
            <person name="Reily A."/>
            <person name="Remington K.A."/>
            <person name="Rieger T.T."/>
            <person name="Ritchie M.G."/>
            <person name="Robin C."/>
            <person name="Rogers Y.H."/>
            <person name="Rohde C."/>
            <person name="Rozas J."/>
            <person name="Rubenfield M.J."/>
            <person name="Ruiz A."/>
            <person name="Russo S."/>
            <person name="Salzberg S.L."/>
            <person name="Sanchez-Gracia A."/>
            <person name="Saranga D.J."/>
            <person name="Sato H."/>
            <person name="Schaeffer S.W."/>
            <person name="Schatz M.C."/>
            <person name="Schlenke T."/>
            <person name="Schwartz R."/>
            <person name="Segarra C."/>
            <person name="Singh R.S."/>
            <person name="Sirot L."/>
            <person name="Sirota M."/>
            <person name="Sisneros N.B."/>
            <person name="Smith C.D."/>
            <person name="Smith T.F."/>
            <person name="Spieth J."/>
            <person name="Stage D.E."/>
            <person name="Stark A."/>
            <person name="Stephan W."/>
            <person name="Strausberg R.L."/>
            <person name="Strempel S."/>
            <person name="Sturgill D."/>
            <person name="Sutton G."/>
            <person name="Sutton G.G."/>
            <person name="Tao W."/>
            <person name="Teichmann S."/>
            <person name="Tobari Y.N."/>
            <person name="Tomimura Y."/>
            <person name="Tsolas J.M."/>
            <person name="Valente V.L."/>
            <person name="Venter E."/>
            <person name="Venter J.C."/>
            <person name="Vicario S."/>
            <person name="Vieira F.G."/>
            <person name="Vilella A.J."/>
            <person name="Villasante A."/>
            <person name="Walenz B."/>
            <person name="Wang J."/>
            <person name="Wasserman M."/>
            <person name="Watts T."/>
            <person name="Wilson D."/>
            <person name="Wilson R.K."/>
            <person name="Wing R.A."/>
            <person name="Wolfner M.F."/>
            <person name="Wong A."/>
            <person name="Wong G.K."/>
            <person name="Wu C.I."/>
            <person name="Wu G."/>
            <person name="Yamamoto D."/>
            <person name="Yang H.P."/>
            <person name="Yang S.P."/>
            <person name="Yorke J.A."/>
            <person name="Yoshida K."/>
            <person name="Zdobnov E."/>
            <person name="Zhang P."/>
            <person name="Zhang Y."/>
            <person name="Zimin A.V."/>
            <person name="Baldwin J."/>
            <person name="Abdouelleil A."/>
            <person name="Abdulkadir J."/>
            <person name="Abebe A."/>
            <person name="Abera B."/>
            <person name="Abreu J."/>
            <person name="Acer S.C."/>
            <person name="Aftuck L."/>
            <person name="Alexander A."/>
            <person name="An P."/>
            <person name="Anderson E."/>
            <person name="Anderson S."/>
            <person name="Arachi H."/>
            <person name="Azer M."/>
            <person name="Bachantsang P."/>
            <person name="Barry A."/>
            <person name="Bayul T."/>
            <person name="Berlin A."/>
            <person name="Bessette D."/>
            <person name="Bloom T."/>
            <person name="Blye J."/>
            <person name="Boguslavskiy L."/>
            <person name="Bonnet C."/>
            <person name="Boukhgalter B."/>
            <person name="Bourzgui I."/>
            <person name="Brown A."/>
            <person name="Cahill P."/>
            <person name="Channer S."/>
            <person name="Cheshatsang Y."/>
            <person name="Chuda L."/>
            <person name="Citroen M."/>
            <person name="Collymore A."/>
            <person name="Cooke P."/>
            <person name="Costello M."/>
            <person name="D'Aco K."/>
            <person name="Daza R."/>
            <person name="De Haan G."/>
            <person name="DeGray S."/>
            <person name="DeMaso C."/>
            <person name="Dhargay N."/>
            <person name="Dooley K."/>
            <person name="Dooley E."/>
            <person name="Doricent M."/>
            <person name="Dorje P."/>
            <person name="Dorjee K."/>
            <person name="Dupes A."/>
            <person name="Elong R."/>
            <person name="Falk J."/>
            <person name="Farina A."/>
            <person name="Faro S."/>
            <person name="Ferguson D."/>
            <person name="Fisher S."/>
            <person name="Foley C.D."/>
            <person name="Franke A."/>
            <person name="Friedrich D."/>
            <person name="Gadbois L."/>
            <person name="Gearin G."/>
            <person name="Gearin C.R."/>
            <person name="Giannoukos G."/>
            <person name="Goode T."/>
            <person name="Graham J."/>
            <person name="Grandbois E."/>
            <person name="Grewal S."/>
            <person name="Gyaltsen K."/>
            <person name="Hafez N."/>
            <person name="Hagos B."/>
            <person name="Hall J."/>
            <person name="Henson C."/>
            <person name="Hollinger A."/>
            <person name="Honan T."/>
            <person name="Huard M.D."/>
            <person name="Hughes L."/>
            <person name="Hurhula B."/>
            <person name="Husby M.E."/>
            <person name="Kamat A."/>
            <person name="Kanga B."/>
            <person name="Kashin S."/>
            <person name="Khazanovich D."/>
            <person name="Kisner P."/>
            <person name="Lance K."/>
            <person name="Lara M."/>
            <person name="Lee W."/>
            <person name="Lennon N."/>
            <person name="Letendre F."/>
            <person name="LeVine R."/>
            <person name="Lipovsky A."/>
            <person name="Liu X."/>
            <person name="Liu J."/>
            <person name="Liu S."/>
            <person name="Lokyitsang T."/>
            <person name="Lokyitsang Y."/>
            <person name="Lubonja R."/>
            <person name="Lui A."/>
            <person name="MacDonald P."/>
            <person name="Magnisalis V."/>
            <person name="Maru K."/>
            <person name="Matthews C."/>
            <person name="McCusker W."/>
            <person name="McDonough S."/>
            <person name="Mehta T."/>
            <person name="Meldrim J."/>
            <person name="Meneus L."/>
            <person name="Mihai O."/>
            <person name="Mihalev A."/>
            <person name="Mihova T."/>
            <person name="Mittelman R."/>
            <person name="Mlenga V."/>
            <person name="Montmayeur A."/>
            <person name="Mulrain L."/>
            <person name="Navidi A."/>
            <person name="Naylor J."/>
            <person name="Negash T."/>
            <person name="Nguyen T."/>
            <person name="Nguyen N."/>
            <person name="Nicol R."/>
            <person name="Norbu C."/>
            <person name="Norbu N."/>
            <person name="Novod N."/>
            <person name="O'Neill B."/>
            <person name="Osman S."/>
            <person name="Markiewicz E."/>
            <person name="Oyono O.L."/>
            <person name="Patti C."/>
            <person name="Phunkhang P."/>
            <person name="Pierre F."/>
            <person name="Priest M."/>
            <person name="Raghuraman S."/>
            <person name="Rege F."/>
            <person name="Reyes R."/>
            <person name="Rise C."/>
            <person name="Rogov P."/>
            <person name="Ross K."/>
            <person name="Ryan E."/>
            <person name="Settipalli S."/>
            <person name="Shea T."/>
            <person name="Sherpa N."/>
            <person name="Shi L."/>
            <person name="Shih D."/>
            <person name="Sparrow T."/>
            <person name="Spaulding J."/>
            <person name="Stalker J."/>
            <person name="Stange-Thomann N."/>
            <person name="Stavropoulos S."/>
            <person name="Stone C."/>
            <person name="Strader C."/>
            <person name="Tesfaye S."/>
            <person name="Thomson T."/>
            <person name="Thoulutsang Y."/>
            <person name="Thoulutsang D."/>
            <person name="Topham K."/>
            <person name="Topping I."/>
            <person name="Tsamla T."/>
            <person name="Vassiliev H."/>
            <person name="Vo A."/>
            <person name="Wangchuk T."/>
            <person name="Wangdi T."/>
            <person name="Weiand M."/>
            <person name="Wilkinson J."/>
            <person name="Wilson A."/>
            <person name="Yadav S."/>
            <person name="Young G."/>
            <person name="Yu Q."/>
            <person name="Zembek L."/>
            <person name="Zhong D."/>
            <person name="Zimmer A."/>
            <person name="Zwirko Z."/>
            <person name="Jaffe D.B."/>
            <person name="Alvarez P."/>
            <person name="Brockman W."/>
            <person name="Butler J."/>
            <person name="Chin C."/>
            <person name="Gnerre S."/>
            <person name="Grabherr M."/>
            <person name="Kleber M."/>
            <person name="Mauceli E."/>
            <person name="MacCallum I."/>
        </authorList>
    </citation>
    <scope>NUCLEOTIDE SEQUENCE [LARGE SCALE GENOMIC DNA]</scope>
    <source>
        <strain evidence="3">MSH-3 / Tucson 14011-0111.49</strain>
    </source>
</reference>
<feature type="chain" id="PRO_5002807304" evidence="1">
    <location>
        <begin position="20"/>
        <end position="77"/>
    </location>
</feature>
<evidence type="ECO:0000313" key="2">
    <source>
        <dbReference type="EMBL" id="EDW26696.1"/>
    </source>
</evidence>
<dbReference type="KEGG" id="dpe:6597464"/>
<dbReference type="HOGENOM" id="CLU_2640722_0_0_1"/>
<dbReference type="Proteomes" id="UP000008744">
    <property type="component" value="Unassembled WGS sequence"/>
</dbReference>
<protein>
    <submittedName>
        <fullName evidence="2">GL14661</fullName>
    </submittedName>
</protein>
<gene>
    <name evidence="2" type="primary">Dper\GL14661</name>
    <name evidence="2" type="ORF">Dper_GL14661</name>
</gene>
<sequence length="77" mass="8452">MWSKIAISGALLVMGGALAASVVDNFRLCGSLPGGWPCPRQSVMRRRSNLNFYNGMVTEWKRTGAERRKCLPCPALP</sequence>